<feature type="region of interest" description="Disordered" evidence="1">
    <location>
        <begin position="406"/>
        <end position="433"/>
    </location>
</feature>
<proteinExistence type="predicted"/>
<keyword evidence="2" id="KW-1133">Transmembrane helix</keyword>
<feature type="compositionally biased region" description="Polar residues" evidence="1">
    <location>
        <begin position="1"/>
        <end position="10"/>
    </location>
</feature>
<organism evidence="3 4">
    <name type="scientific">Ephemerocybe angulata</name>
    <dbReference type="NCBI Taxonomy" id="980116"/>
    <lineage>
        <taxon>Eukaryota</taxon>
        <taxon>Fungi</taxon>
        <taxon>Dikarya</taxon>
        <taxon>Basidiomycota</taxon>
        <taxon>Agaricomycotina</taxon>
        <taxon>Agaricomycetes</taxon>
        <taxon>Agaricomycetidae</taxon>
        <taxon>Agaricales</taxon>
        <taxon>Agaricineae</taxon>
        <taxon>Psathyrellaceae</taxon>
        <taxon>Ephemerocybe</taxon>
    </lineage>
</organism>
<name>A0A8H6MES2_9AGAR</name>
<keyword evidence="4" id="KW-1185">Reference proteome</keyword>
<feature type="transmembrane region" description="Helical" evidence="2">
    <location>
        <begin position="275"/>
        <end position="292"/>
    </location>
</feature>
<keyword evidence="2" id="KW-0472">Membrane</keyword>
<feature type="region of interest" description="Disordered" evidence="1">
    <location>
        <begin position="477"/>
        <end position="496"/>
    </location>
</feature>
<sequence length="554" mass="60727">MSVQDTASPSAPTPLHRSNGDLSTSPLGLAATLGASERHGEPRVPELGPTRSPNLTNSVSMAVLDHWDTQLRVPTSGAPSQGGAAPTTGNAPQVAAPLRQAQESWLRNTMSSMGIGSGATPARKSEMSLLWNLCWGFSQVAVVSVMAALSSKLWKSQHDPSLSEWQAFFLASGLAYWDFVRIRMARELRPNVPTTGDATQPTPTPTAHNPIPVPIPDPENPSSPNEQPPPPPVLPYTRLYSRLTLLSSLLTLSWFLTAHILEYTSLNTCRHTSPHLWWLIFGILCIMYVMVLEVLLLGFIILVLAPILFVFWNIFLFCIGRHPAQNPHMIKPDIGKLPRSLVDRIPLVMYIPPPPTKDSVQDGDTAVASEEPEKGSSSPATASPAPKKPATSRRFRFFRRKATLKEGDASADGNAQANPPSDDPEKEEETWEGHFERSDYPFVVLEGNRAICAICLMDVEEPKRKHRHATNPAAALNLTLPTSTGGPSTNSTDAGEGAQPLRLLAFVVSSMQLYTNYLTQTCLDPWLTDVSGRCPVCQRAVEVRELKKRKRNRR</sequence>
<feature type="region of interest" description="Disordered" evidence="1">
    <location>
        <begin position="352"/>
        <end position="392"/>
    </location>
</feature>
<feature type="compositionally biased region" description="Low complexity" evidence="1">
    <location>
        <begin position="477"/>
        <end position="489"/>
    </location>
</feature>
<gene>
    <name evidence="3" type="ORF">DFP72DRAFT_880610</name>
</gene>
<reference evidence="3 4" key="1">
    <citation type="submission" date="2020-07" db="EMBL/GenBank/DDBJ databases">
        <title>Comparative genomics of pyrophilous fungi reveals a link between fire events and developmental genes.</title>
        <authorList>
            <consortium name="DOE Joint Genome Institute"/>
            <person name="Steindorff A.S."/>
            <person name="Carver A."/>
            <person name="Calhoun S."/>
            <person name="Stillman K."/>
            <person name="Liu H."/>
            <person name="Lipzen A."/>
            <person name="Pangilinan J."/>
            <person name="Labutti K."/>
            <person name="Bruns T.D."/>
            <person name="Grigoriev I.V."/>
        </authorList>
    </citation>
    <scope>NUCLEOTIDE SEQUENCE [LARGE SCALE GENOMIC DNA]</scope>
    <source>
        <strain evidence="3 4">CBS 144469</strain>
    </source>
</reference>
<evidence type="ECO:0000313" key="4">
    <source>
        <dbReference type="Proteomes" id="UP000521943"/>
    </source>
</evidence>
<evidence type="ECO:0000256" key="2">
    <source>
        <dbReference type="SAM" id="Phobius"/>
    </source>
</evidence>
<dbReference type="AlphaFoldDB" id="A0A8H6MES2"/>
<feature type="compositionally biased region" description="Pro residues" evidence="1">
    <location>
        <begin position="211"/>
        <end position="230"/>
    </location>
</feature>
<evidence type="ECO:0000313" key="3">
    <source>
        <dbReference type="EMBL" id="KAF6761282.1"/>
    </source>
</evidence>
<accession>A0A8H6MES2</accession>
<feature type="transmembrane region" description="Helical" evidence="2">
    <location>
        <begin position="243"/>
        <end position="263"/>
    </location>
</feature>
<dbReference type="EMBL" id="JACGCI010000010">
    <property type="protein sequence ID" value="KAF6761282.1"/>
    <property type="molecule type" value="Genomic_DNA"/>
</dbReference>
<evidence type="ECO:0000256" key="1">
    <source>
        <dbReference type="SAM" id="MobiDB-lite"/>
    </source>
</evidence>
<feature type="transmembrane region" description="Helical" evidence="2">
    <location>
        <begin position="299"/>
        <end position="317"/>
    </location>
</feature>
<feature type="region of interest" description="Disordered" evidence="1">
    <location>
        <begin position="1"/>
        <end position="56"/>
    </location>
</feature>
<feature type="compositionally biased region" description="Low complexity" evidence="1">
    <location>
        <begin position="376"/>
        <end position="389"/>
    </location>
</feature>
<dbReference type="OrthoDB" id="8062037at2759"/>
<feature type="region of interest" description="Disordered" evidence="1">
    <location>
        <begin position="72"/>
        <end position="92"/>
    </location>
</feature>
<dbReference type="Proteomes" id="UP000521943">
    <property type="component" value="Unassembled WGS sequence"/>
</dbReference>
<comment type="caution">
    <text evidence="3">The sequence shown here is derived from an EMBL/GenBank/DDBJ whole genome shotgun (WGS) entry which is preliminary data.</text>
</comment>
<protein>
    <recommendedName>
        <fullName evidence="5">RING-type domain-containing protein</fullName>
    </recommendedName>
</protein>
<evidence type="ECO:0008006" key="5">
    <source>
        <dbReference type="Google" id="ProtNLM"/>
    </source>
</evidence>
<feature type="transmembrane region" description="Helical" evidence="2">
    <location>
        <begin position="129"/>
        <end position="150"/>
    </location>
</feature>
<feature type="region of interest" description="Disordered" evidence="1">
    <location>
        <begin position="191"/>
        <end position="230"/>
    </location>
</feature>
<feature type="compositionally biased region" description="Polar residues" evidence="1">
    <location>
        <begin position="192"/>
        <end position="207"/>
    </location>
</feature>
<keyword evidence="2" id="KW-0812">Transmembrane</keyword>